<dbReference type="FunFam" id="3.40.50.720:FF:000084">
    <property type="entry name" value="Short-chain dehydrogenase reductase"/>
    <property type="match status" value="1"/>
</dbReference>
<dbReference type="CDD" id="cd05233">
    <property type="entry name" value="SDR_c"/>
    <property type="match status" value="1"/>
</dbReference>
<evidence type="ECO:0000256" key="2">
    <source>
        <dbReference type="ARBA" id="ARBA00023002"/>
    </source>
</evidence>
<dbReference type="PANTHER" id="PTHR24321">
    <property type="entry name" value="DEHYDROGENASES, SHORT CHAIN"/>
    <property type="match status" value="1"/>
</dbReference>
<comment type="similarity">
    <text evidence="1 4">Belongs to the short-chain dehydrogenases/reductases (SDR) family.</text>
</comment>
<dbReference type="PRINTS" id="PR00081">
    <property type="entry name" value="GDHRDH"/>
</dbReference>
<dbReference type="NCBIfam" id="TIGR03971">
    <property type="entry name" value="SDR_subfam_1"/>
    <property type="match status" value="1"/>
</dbReference>
<dbReference type="eggNOG" id="COG1028">
    <property type="taxonomic scope" value="Bacteria"/>
</dbReference>
<dbReference type="Gene3D" id="3.40.50.720">
    <property type="entry name" value="NAD(P)-binding Rossmann-like Domain"/>
    <property type="match status" value="1"/>
</dbReference>
<dbReference type="NCBIfam" id="NF009467">
    <property type="entry name" value="PRK12826.1-3"/>
    <property type="match status" value="1"/>
</dbReference>
<dbReference type="AlphaFoldDB" id="W5TJZ2"/>
<dbReference type="InterPro" id="IPR002347">
    <property type="entry name" value="SDR_fam"/>
</dbReference>
<keyword evidence="6" id="KW-1185">Reference proteome</keyword>
<dbReference type="EC" id="1.1.1.275" evidence="5"/>
<accession>W5TJZ2</accession>
<dbReference type="HOGENOM" id="CLU_010194_1_0_11"/>
<dbReference type="PRINTS" id="PR00080">
    <property type="entry name" value="SDRFAMILY"/>
</dbReference>
<dbReference type="PROSITE" id="PS00061">
    <property type="entry name" value="ADH_SHORT"/>
    <property type="match status" value="1"/>
</dbReference>
<dbReference type="InterPro" id="IPR036291">
    <property type="entry name" value="NAD(P)-bd_dom_sf"/>
</dbReference>
<evidence type="ECO:0000256" key="3">
    <source>
        <dbReference type="ARBA" id="ARBA00023027"/>
    </source>
</evidence>
<proteinExistence type="inferred from homology"/>
<dbReference type="InterPro" id="IPR023985">
    <property type="entry name" value="SDR_subfam_1"/>
</dbReference>
<evidence type="ECO:0000256" key="4">
    <source>
        <dbReference type="RuleBase" id="RU000363"/>
    </source>
</evidence>
<protein>
    <submittedName>
        <fullName evidence="5">Oxidoreductase SDR family</fullName>
        <ecNumber evidence="5">1.1.1.275</ecNumber>
    </submittedName>
</protein>
<dbReference type="Pfam" id="PF00106">
    <property type="entry name" value="adh_short"/>
    <property type="match status" value="1"/>
</dbReference>
<dbReference type="SUPFAM" id="SSF51735">
    <property type="entry name" value="NAD(P)-binding Rossmann-fold domains"/>
    <property type="match status" value="1"/>
</dbReference>
<dbReference type="PANTHER" id="PTHR24321:SF8">
    <property type="entry name" value="ESTRADIOL 17-BETA-DEHYDROGENASE 8-RELATED"/>
    <property type="match status" value="1"/>
</dbReference>
<dbReference type="OrthoDB" id="5173603at2"/>
<dbReference type="KEGG" id="nno:NONO_c27690"/>
<dbReference type="GO" id="GO:0033702">
    <property type="term" value="F:(+)-trans-carveol dehydrogenase activity"/>
    <property type="evidence" value="ECO:0007669"/>
    <property type="project" value="UniProtKB-EC"/>
</dbReference>
<evidence type="ECO:0000313" key="6">
    <source>
        <dbReference type="Proteomes" id="UP000019150"/>
    </source>
</evidence>
<organism evidence="5 6">
    <name type="scientific">Nocardia nova SH22a</name>
    <dbReference type="NCBI Taxonomy" id="1415166"/>
    <lineage>
        <taxon>Bacteria</taxon>
        <taxon>Bacillati</taxon>
        <taxon>Actinomycetota</taxon>
        <taxon>Actinomycetes</taxon>
        <taxon>Mycobacteriales</taxon>
        <taxon>Nocardiaceae</taxon>
        <taxon>Nocardia</taxon>
    </lineage>
</organism>
<dbReference type="InterPro" id="IPR020904">
    <property type="entry name" value="Sc_DH/Rdtase_CS"/>
</dbReference>
<dbReference type="RefSeq" id="WP_025349029.1">
    <property type="nucleotide sequence ID" value="NZ_CP006850.1"/>
</dbReference>
<gene>
    <name evidence="5" type="ORF">NONO_c27690</name>
</gene>
<dbReference type="Proteomes" id="UP000019150">
    <property type="component" value="Chromosome"/>
</dbReference>
<reference evidence="5 6" key="1">
    <citation type="journal article" date="2014" name="Appl. Environ. Microbiol.">
        <title>Insights into the Microbial Degradation of Rubber and Gutta-Percha by Analysis of the Complete Genome of Nocardia nova SH22a.</title>
        <authorList>
            <person name="Luo Q."/>
            <person name="Hiessl S."/>
            <person name="Poehlein A."/>
            <person name="Daniel R."/>
            <person name="Steinbuchel A."/>
        </authorList>
    </citation>
    <scope>NUCLEOTIDE SEQUENCE [LARGE SCALE GENOMIC DNA]</scope>
    <source>
        <strain evidence="5">SH22a</strain>
    </source>
</reference>
<evidence type="ECO:0000313" key="5">
    <source>
        <dbReference type="EMBL" id="AHH17561.1"/>
    </source>
</evidence>
<name>W5TJZ2_9NOCA</name>
<keyword evidence="2 5" id="KW-0560">Oxidoreductase</keyword>
<evidence type="ECO:0000256" key="1">
    <source>
        <dbReference type="ARBA" id="ARBA00006484"/>
    </source>
</evidence>
<dbReference type="EMBL" id="CP006850">
    <property type="protein sequence ID" value="AHH17561.1"/>
    <property type="molecule type" value="Genomic_DNA"/>
</dbReference>
<dbReference type="PATRIC" id="fig|1415166.3.peg.2839"/>
<sequence>MGRLEGRVALVTGAARGQGRSHAVRLAQEGADVIAIDRCADIDSVAYPLATSEELEETARLVKETGRRVVSARADVRDSAAMAGAVDAAVAELGRLDIVSANAGILSIRPAVELDDEAWEDVIGVNLNGVWNTCKVSMPHLIAGGRGGAMILTSSTSGVKGSPNLAHYTAAKHGVVGLMKVLAKELAVHDIRVNTVHPTIVPTVMMTHDEMYRLFRPDVESPTLDDAKVAYTRHNLLNVPWVEAEDISNAVVFLASDEGRYVTGLQMLVDAGQTL</sequence>
<keyword evidence="3" id="KW-0520">NAD</keyword>
<dbReference type="STRING" id="1415166.NONO_c27690"/>